<feature type="active site" description="Proton donor/acceptor" evidence="5">
    <location>
        <position position="81"/>
    </location>
</feature>
<dbReference type="SMART" id="SM00855">
    <property type="entry name" value="PGAM"/>
    <property type="match status" value="1"/>
</dbReference>
<organism evidence="8 9">
    <name type="scientific">Anaerobium acetethylicum</name>
    <dbReference type="NCBI Taxonomy" id="1619234"/>
    <lineage>
        <taxon>Bacteria</taxon>
        <taxon>Bacillati</taxon>
        <taxon>Bacillota</taxon>
        <taxon>Clostridia</taxon>
        <taxon>Lachnospirales</taxon>
        <taxon>Lachnospiraceae</taxon>
        <taxon>Anaerobium</taxon>
    </lineage>
</organism>
<dbReference type="GO" id="GO:0006096">
    <property type="term" value="P:glycolytic process"/>
    <property type="evidence" value="ECO:0007669"/>
    <property type="project" value="UniProtKB-KW"/>
</dbReference>
<protein>
    <recommendedName>
        <fullName evidence="2">phosphoglycerate mutase (2,3-diphosphoglycerate-dependent)</fullName>
        <ecNumber evidence="2">5.4.2.11</ecNumber>
    </recommendedName>
</protein>
<dbReference type="GO" id="GO:0004619">
    <property type="term" value="F:phosphoglycerate mutase activity"/>
    <property type="evidence" value="ECO:0007669"/>
    <property type="project" value="UniProtKB-EC"/>
</dbReference>
<evidence type="ECO:0000313" key="9">
    <source>
        <dbReference type="Proteomes" id="UP000199315"/>
    </source>
</evidence>
<evidence type="ECO:0000256" key="1">
    <source>
        <dbReference type="ARBA" id="ARBA00006717"/>
    </source>
</evidence>
<accession>A0A1D3TXZ4</accession>
<feature type="binding site" evidence="6">
    <location>
        <position position="57"/>
    </location>
    <ligand>
        <name>substrate</name>
    </ligand>
</feature>
<evidence type="ECO:0000256" key="2">
    <source>
        <dbReference type="ARBA" id="ARBA00012028"/>
    </source>
</evidence>
<feature type="active site" description="Tele-phosphohistidine intermediate" evidence="5">
    <location>
        <position position="8"/>
    </location>
</feature>
<feature type="site" description="Transition state stabilizer" evidence="7">
    <location>
        <position position="153"/>
    </location>
</feature>
<keyword evidence="4" id="KW-0413">Isomerase</keyword>
<keyword evidence="9" id="KW-1185">Reference proteome</keyword>
<dbReference type="EMBL" id="FMKA01000036">
    <property type="protein sequence ID" value="SCP99286.1"/>
    <property type="molecule type" value="Genomic_DNA"/>
</dbReference>
<dbReference type="EC" id="5.4.2.11" evidence="2"/>
<dbReference type="AlphaFoldDB" id="A0A1D3TXZ4"/>
<keyword evidence="3" id="KW-0324">Glycolysis</keyword>
<dbReference type="STRING" id="1619234.SAMN05421730_103642"/>
<comment type="similarity">
    <text evidence="1">Belongs to the phosphoglycerate mutase family. BPG-dependent PGAM subfamily.</text>
</comment>
<dbReference type="InterPro" id="IPR005952">
    <property type="entry name" value="Phosphogly_mut1"/>
</dbReference>
<dbReference type="Gene3D" id="3.40.50.1240">
    <property type="entry name" value="Phosphoglycerate mutase-like"/>
    <property type="match status" value="1"/>
</dbReference>
<name>A0A1D3TXZ4_9FIRM</name>
<evidence type="ECO:0000256" key="6">
    <source>
        <dbReference type="PIRSR" id="PIRSR613078-2"/>
    </source>
</evidence>
<dbReference type="OrthoDB" id="9781415at2"/>
<evidence type="ECO:0000256" key="4">
    <source>
        <dbReference type="ARBA" id="ARBA00023235"/>
    </source>
</evidence>
<dbReference type="SUPFAM" id="SSF53254">
    <property type="entry name" value="Phosphoglycerate mutase-like"/>
    <property type="match status" value="1"/>
</dbReference>
<proteinExistence type="inferred from homology"/>
<dbReference type="RefSeq" id="WP_091236625.1">
    <property type="nucleotide sequence ID" value="NZ_FMKA01000036.1"/>
</dbReference>
<evidence type="ECO:0000256" key="5">
    <source>
        <dbReference type="PIRSR" id="PIRSR613078-1"/>
    </source>
</evidence>
<dbReference type="CDD" id="cd07067">
    <property type="entry name" value="HP_PGM_like"/>
    <property type="match status" value="1"/>
</dbReference>
<evidence type="ECO:0000313" key="8">
    <source>
        <dbReference type="EMBL" id="SCP99286.1"/>
    </source>
</evidence>
<gene>
    <name evidence="8" type="ORF">SAMN05421730_103642</name>
</gene>
<evidence type="ECO:0000256" key="7">
    <source>
        <dbReference type="PIRSR" id="PIRSR613078-3"/>
    </source>
</evidence>
<dbReference type="Proteomes" id="UP000199315">
    <property type="component" value="Unassembled WGS sequence"/>
</dbReference>
<sequence length="212" mass="24251">MLLYLIRHGETPWNTEGRMQGHADIPLNEMGILLAKITGEKLEHVHFDLAISSPLNRAAETARLIMGKRKAPVLFDDRIREINWGKWEGLCALKHKNEIPDNDFRKFYTDPFGFDGAPEGESILDVCHRTKEFYKELVQNPDYQDKTILVATHGCAVRGILNNVYSDKDNFWQGGVPANCAVNIVKVANGESTLVERDIVYYDEVYKTDYYK</sequence>
<reference evidence="8 9" key="1">
    <citation type="submission" date="2016-09" db="EMBL/GenBank/DDBJ databases">
        <authorList>
            <person name="Capua I."/>
            <person name="De Benedictis P."/>
            <person name="Joannis T."/>
            <person name="Lombin L.H."/>
            <person name="Cattoli G."/>
        </authorList>
    </citation>
    <scope>NUCLEOTIDE SEQUENCE [LARGE SCALE GENOMIC DNA]</scope>
    <source>
        <strain evidence="8 9">GluBS11</strain>
    </source>
</reference>
<dbReference type="InterPro" id="IPR029033">
    <property type="entry name" value="His_PPase_superfam"/>
</dbReference>
<evidence type="ECO:0000256" key="3">
    <source>
        <dbReference type="ARBA" id="ARBA00023152"/>
    </source>
</evidence>
<dbReference type="PROSITE" id="PS00175">
    <property type="entry name" value="PG_MUTASE"/>
    <property type="match status" value="1"/>
</dbReference>
<dbReference type="Pfam" id="PF00300">
    <property type="entry name" value="His_Phos_1"/>
    <property type="match status" value="1"/>
</dbReference>
<feature type="binding site" evidence="6">
    <location>
        <begin position="7"/>
        <end position="14"/>
    </location>
    <ligand>
        <name>substrate</name>
    </ligand>
</feature>
<dbReference type="InterPro" id="IPR013078">
    <property type="entry name" value="His_Pase_superF_clade-1"/>
</dbReference>
<dbReference type="InterPro" id="IPR001345">
    <property type="entry name" value="PG/BPGM_mutase_AS"/>
</dbReference>
<dbReference type="PANTHER" id="PTHR11931">
    <property type="entry name" value="PHOSPHOGLYCERATE MUTASE"/>
    <property type="match status" value="1"/>
</dbReference>